<feature type="domain" description="Prephenate dehydratase" evidence="11">
    <location>
        <begin position="3"/>
        <end position="183"/>
    </location>
</feature>
<dbReference type="GO" id="GO:0004664">
    <property type="term" value="F:prephenate dehydratase activity"/>
    <property type="evidence" value="ECO:0007669"/>
    <property type="project" value="UniProtKB-UniRule"/>
</dbReference>
<dbReference type="GO" id="GO:0009094">
    <property type="term" value="P:L-phenylalanine biosynthetic process"/>
    <property type="evidence" value="ECO:0007669"/>
    <property type="project" value="UniProtKB-UniPathway"/>
</dbReference>
<dbReference type="InterPro" id="IPR002912">
    <property type="entry name" value="ACT_dom"/>
</dbReference>
<dbReference type="FunFam" id="3.40.190.10:FF:000034">
    <property type="entry name" value="Chorismate mutase/prephenate dehydratase"/>
    <property type="match status" value="1"/>
</dbReference>
<evidence type="ECO:0000256" key="8">
    <source>
        <dbReference type="ARBA" id="ARBA00047848"/>
    </source>
</evidence>
<evidence type="ECO:0000256" key="7">
    <source>
        <dbReference type="ARBA" id="ARBA00023239"/>
    </source>
</evidence>
<dbReference type="EC" id="4.2.1.51" evidence="2 10"/>
<keyword evidence="6 10" id="KW-0584">Phenylalanine biosynthesis</keyword>
<dbReference type="FunFam" id="3.40.190.10:FF:000064">
    <property type="entry name" value="Prephenate dehydratase"/>
    <property type="match status" value="1"/>
</dbReference>
<dbReference type="UniPathway" id="UPA00121">
    <property type="reaction ID" value="UER00345"/>
</dbReference>
<evidence type="ECO:0000313" key="13">
    <source>
        <dbReference type="EMBL" id="AOM82474.1"/>
    </source>
</evidence>
<evidence type="ECO:0000313" key="14">
    <source>
        <dbReference type="Proteomes" id="UP000094463"/>
    </source>
</evidence>
<name>A0A1D7QTX5_9BACI</name>
<sequence length="299" mass="33213">MVKTAFLGPWGSFTEAAARTLVPNDELIPYKTIPDSMDAVKEGEVTRAVVPMENAIEGSVNITLDYFIHHQRLNMGGEVSAPIEQHLLIHADHLDNWKDVKTVYSHPQAIAQCHQFLRKNLPDTDIHYTNSTAEAAKYIAEHPEESAAAIANEVAAEAYSLTLAETSINDYPNNQTRFMLLTNGDEVFTKEELGDTPYKTTLMIGLSSDFSGALHQVLAAFAWRKINLTKIESRPTKTGLGNYFFIVDVDKKYDDVLLPAACEELKALGCEVQVLGSYPVFSWDHLKKNGKGKTVKEVI</sequence>
<dbReference type="Gene3D" id="3.40.190.10">
    <property type="entry name" value="Periplasmic binding protein-like II"/>
    <property type="match status" value="2"/>
</dbReference>
<dbReference type="PROSITE" id="PS51671">
    <property type="entry name" value="ACT"/>
    <property type="match status" value="1"/>
</dbReference>
<evidence type="ECO:0000256" key="6">
    <source>
        <dbReference type="ARBA" id="ARBA00023222"/>
    </source>
</evidence>
<proteinExistence type="predicted"/>
<dbReference type="RefSeq" id="WP_407690239.1">
    <property type="nucleotide sequence ID" value="NZ_CP012502.1"/>
</dbReference>
<dbReference type="Proteomes" id="UP000094463">
    <property type="component" value="Chromosome"/>
</dbReference>
<organism evidence="13 14">
    <name type="scientific">Salisediminibacterium beveridgei</name>
    <dbReference type="NCBI Taxonomy" id="632773"/>
    <lineage>
        <taxon>Bacteria</taxon>
        <taxon>Bacillati</taxon>
        <taxon>Bacillota</taxon>
        <taxon>Bacilli</taxon>
        <taxon>Bacillales</taxon>
        <taxon>Bacillaceae</taxon>
        <taxon>Salisediminibacterium</taxon>
    </lineage>
</organism>
<keyword evidence="4 10" id="KW-0028">Amino-acid biosynthesis</keyword>
<dbReference type="InterPro" id="IPR001086">
    <property type="entry name" value="Preph_deHydtase"/>
</dbReference>
<dbReference type="PROSITE" id="PS51171">
    <property type="entry name" value="PREPHENATE_DEHYDR_3"/>
    <property type="match status" value="1"/>
</dbReference>
<dbReference type="FunFam" id="3.30.70.260:FF:000012">
    <property type="entry name" value="Prephenate dehydratase"/>
    <property type="match status" value="1"/>
</dbReference>
<evidence type="ECO:0000256" key="10">
    <source>
        <dbReference type="RuleBase" id="RU361254"/>
    </source>
</evidence>
<dbReference type="InterPro" id="IPR045865">
    <property type="entry name" value="ACT-like_dom_sf"/>
</dbReference>
<keyword evidence="14" id="KW-1185">Reference proteome</keyword>
<evidence type="ECO:0000256" key="1">
    <source>
        <dbReference type="ARBA" id="ARBA00004741"/>
    </source>
</evidence>
<dbReference type="Pfam" id="PF01842">
    <property type="entry name" value="ACT"/>
    <property type="match status" value="1"/>
</dbReference>
<dbReference type="CDD" id="cd04905">
    <property type="entry name" value="ACT_CM-PDT"/>
    <property type="match status" value="1"/>
</dbReference>
<dbReference type="Gene3D" id="3.30.70.260">
    <property type="match status" value="1"/>
</dbReference>
<comment type="pathway">
    <text evidence="1 10">Amino-acid biosynthesis; L-phenylalanine biosynthesis; phenylpyruvate from prephenate: step 1/1.</text>
</comment>
<evidence type="ECO:0000256" key="4">
    <source>
        <dbReference type="ARBA" id="ARBA00022605"/>
    </source>
</evidence>
<evidence type="ECO:0000256" key="3">
    <source>
        <dbReference type="ARBA" id="ARBA00021872"/>
    </source>
</evidence>
<protein>
    <recommendedName>
        <fullName evidence="3 10">Prephenate dehydratase</fullName>
        <shortName evidence="10">PDT</shortName>
        <ecNumber evidence="2 10">4.2.1.51</ecNumber>
    </recommendedName>
</protein>
<dbReference type="InterPro" id="IPR008242">
    <property type="entry name" value="Chor_mutase/pphenate_deHydtase"/>
</dbReference>
<reference evidence="13 14" key="1">
    <citation type="submission" date="2015-08" db="EMBL/GenBank/DDBJ databases">
        <title>The complete genome sequence of Bacillus beveridgei MLTeJB.</title>
        <authorList>
            <person name="Hanson T.E."/>
            <person name="Mesa C."/>
            <person name="Basesman S.M."/>
            <person name="Oremland R.S."/>
        </authorList>
    </citation>
    <scope>NUCLEOTIDE SEQUENCE [LARGE SCALE GENOMIC DNA]</scope>
    <source>
        <strain evidence="13 14">MLTeJB</strain>
    </source>
</reference>
<dbReference type="GO" id="GO:0005737">
    <property type="term" value="C:cytoplasm"/>
    <property type="evidence" value="ECO:0007669"/>
    <property type="project" value="TreeGrafter"/>
</dbReference>
<dbReference type="PANTHER" id="PTHR21022:SF19">
    <property type="entry name" value="PREPHENATE DEHYDRATASE-RELATED"/>
    <property type="match status" value="1"/>
</dbReference>
<keyword evidence="7 10" id="KW-0456">Lyase</keyword>
<dbReference type="SUPFAM" id="SSF55021">
    <property type="entry name" value="ACT-like"/>
    <property type="match status" value="1"/>
</dbReference>
<feature type="site" description="Essential for prephenate dehydratase activity" evidence="9">
    <location>
        <position position="176"/>
    </location>
</feature>
<evidence type="ECO:0000259" key="12">
    <source>
        <dbReference type="PROSITE" id="PS51671"/>
    </source>
</evidence>
<evidence type="ECO:0000256" key="9">
    <source>
        <dbReference type="PIRSR" id="PIRSR001500-2"/>
    </source>
</evidence>
<accession>A0A1D7QTX5</accession>
<evidence type="ECO:0000256" key="5">
    <source>
        <dbReference type="ARBA" id="ARBA00023141"/>
    </source>
</evidence>
<dbReference type="SUPFAM" id="SSF53850">
    <property type="entry name" value="Periplasmic binding protein-like II"/>
    <property type="match status" value="1"/>
</dbReference>
<keyword evidence="5 10" id="KW-0057">Aromatic amino acid biosynthesis</keyword>
<evidence type="ECO:0000256" key="2">
    <source>
        <dbReference type="ARBA" id="ARBA00013147"/>
    </source>
</evidence>
<dbReference type="NCBIfam" id="NF008865">
    <property type="entry name" value="PRK11898.1"/>
    <property type="match status" value="1"/>
</dbReference>
<dbReference type="PATRIC" id="fig|632773.3.peg.1173"/>
<dbReference type="EMBL" id="CP012502">
    <property type="protein sequence ID" value="AOM82474.1"/>
    <property type="molecule type" value="Genomic_DNA"/>
</dbReference>
<dbReference type="STRING" id="632773.BBEV_1105"/>
<dbReference type="KEGG" id="bbev:BBEV_1105"/>
<dbReference type="Pfam" id="PF00800">
    <property type="entry name" value="PDT"/>
    <property type="match status" value="1"/>
</dbReference>
<dbReference type="PROSITE" id="PS00858">
    <property type="entry name" value="PREPHENATE_DEHYDR_2"/>
    <property type="match status" value="1"/>
</dbReference>
<evidence type="ECO:0000259" key="11">
    <source>
        <dbReference type="PROSITE" id="PS51171"/>
    </source>
</evidence>
<gene>
    <name evidence="10 13" type="primary">pheA</name>
    <name evidence="13" type="ORF">BBEV_1105</name>
</gene>
<dbReference type="CDD" id="cd13633">
    <property type="entry name" value="PBP2_Sa-PDT_like"/>
    <property type="match status" value="1"/>
</dbReference>
<comment type="catalytic activity">
    <reaction evidence="8 10">
        <text>prephenate + H(+) = 3-phenylpyruvate + CO2 + H2O</text>
        <dbReference type="Rhea" id="RHEA:21648"/>
        <dbReference type="ChEBI" id="CHEBI:15377"/>
        <dbReference type="ChEBI" id="CHEBI:15378"/>
        <dbReference type="ChEBI" id="CHEBI:16526"/>
        <dbReference type="ChEBI" id="CHEBI:18005"/>
        <dbReference type="ChEBI" id="CHEBI:29934"/>
        <dbReference type="EC" id="4.2.1.51"/>
    </reaction>
</comment>
<dbReference type="InterPro" id="IPR018528">
    <property type="entry name" value="Preph_deHydtase_CS"/>
</dbReference>
<dbReference type="AlphaFoldDB" id="A0A1D7QTX5"/>
<dbReference type="PIRSF" id="PIRSF001500">
    <property type="entry name" value="Chor_mut_pdt_Ppr"/>
    <property type="match status" value="1"/>
</dbReference>
<dbReference type="PANTHER" id="PTHR21022">
    <property type="entry name" value="PREPHENATE DEHYDRATASE P PROTEIN"/>
    <property type="match status" value="1"/>
</dbReference>
<feature type="domain" description="ACT" evidence="12">
    <location>
        <begin position="202"/>
        <end position="279"/>
    </location>
</feature>